<gene>
    <name evidence="1" type="ORF">Tco_0769678</name>
</gene>
<organism evidence="1 2">
    <name type="scientific">Tanacetum coccineum</name>
    <dbReference type="NCBI Taxonomy" id="301880"/>
    <lineage>
        <taxon>Eukaryota</taxon>
        <taxon>Viridiplantae</taxon>
        <taxon>Streptophyta</taxon>
        <taxon>Embryophyta</taxon>
        <taxon>Tracheophyta</taxon>
        <taxon>Spermatophyta</taxon>
        <taxon>Magnoliopsida</taxon>
        <taxon>eudicotyledons</taxon>
        <taxon>Gunneridae</taxon>
        <taxon>Pentapetalae</taxon>
        <taxon>asterids</taxon>
        <taxon>campanulids</taxon>
        <taxon>Asterales</taxon>
        <taxon>Asteraceae</taxon>
        <taxon>Asteroideae</taxon>
        <taxon>Anthemideae</taxon>
        <taxon>Anthemidinae</taxon>
        <taxon>Tanacetum</taxon>
    </lineage>
</organism>
<protein>
    <submittedName>
        <fullName evidence="1">Uncharacterized protein</fullName>
    </submittedName>
</protein>
<accession>A0ABQ4ZDJ0</accession>
<keyword evidence="2" id="KW-1185">Reference proteome</keyword>
<sequence>MGTKVTSSSGSVLEEPEIQKLQMQAKIFKENSLNKLNALKSTTQLLDIQSIWYQEAFARLFGDSFRTFKFQLSQHMNNLETLLNAETLYEML</sequence>
<dbReference type="EMBL" id="BQNB010011167">
    <property type="protein sequence ID" value="GJS87042.1"/>
    <property type="molecule type" value="Genomic_DNA"/>
</dbReference>
<evidence type="ECO:0000313" key="2">
    <source>
        <dbReference type="Proteomes" id="UP001151760"/>
    </source>
</evidence>
<comment type="caution">
    <text evidence="1">The sequence shown here is derived from an EMBL/GenBank/DDBJ whole genome shotgun (WGS) entry which is preliminary data.</text>
</comment>
<name>A0ABQ4ZDJ0_9ASTR</name>
<proteinExistence type="predicted"/>
<dbReference type="Proteomes" id="UP001151760">
    <property type="component" value="Unassembled WGS sequence"/>
</dbReference>
<reference evidence="1" key="2">
    <citation type="submission" date="2022-01" db="EMBL/GenBank/DDBJ databases">
        <authorList>
            <person name="Yamashiro T."/>
            <person name="Shiraishi A."/>
            <person name="Satake H."/>
            <person name="Nakayama K."/>
        </authorList>
    </citation>
    <scope>NUCLEOTIDE SEQUENCE</scope>
</reference>
<reference evidence="1" key="1">
    <citation type="journal article" date="2022" name="Int. J. Mol. Sci.">
        <title>Draft Genome of Tanacetum Coccineum: Genomic Comparison of Closely Related Tanacetum-Family Plants.</title>
        <authorList>
            <person name="Yamashiro T."/>
            <person name="Shiraishi A."/>
            <person name="Nakayama K."/>
            <person name="Satake H."/>
        </authorList>
    </citation>
    <scope>NUCLEOTIDE SEQUENCE</scope>
</reference>
<evidence type="ECO:0000313" key="1">
    <source>
        <dbReference type="EMBL" id="GJS87042.1"/>
    </source>
</evidence>